<proteinExistence type="predicted"/>
<comment type="caution">
    <text evidence="2">The sequence shown here is derived from an EMBL/GenBank/DDBJ whole genome shotgun (WGS) entry which is preliminary data.</text>
</comment>
<feature type="compositionally biased region" description="Basic and acidic residues" evidence="1">
    <location>
        <begin position="44"/>
        <end position="56"/>
    </location>
</feature>
<name>A0AAW2XCF3_9LAMI</name>
<evidence type="ECO:0000256" key="1">
    <source>
        <dbReference type="SAM" id="MobiDB-lite"/>
    </source>
</evidence>
<dbReference type="EMBL" id="JACGWN010000004">
    <property type="protein sequence ID" value="KAL0451463.1"/>
    <property type="molecule type" value="Genomic_DNA"/>
</dbReference>
<dbReference type="AlphaFoldDB" id="A0AAW2XCF3"/>
<organism evidence="2">
    <name type="scientific">Sesamum latifolium</name>
    <dbReference type="NCBI Taxonomy" id="2727402"/>
    <lineage>
        <taxon>Eukaryota</taxon>
        <taxon>Viridiplantae</taxon>
        <taxon>Streptophyta</taxon>
        <taxon>Embryophyta</taxon>
        <taxon>Tracheophyta</taxon>
        <taxon>Spermatophyta</taxon>
        <taxon>Magnoliopsida</taxon>
        <taxon>eudicotyledons</taxon>
        <taxon>Gunneridae</taxon>
        <taxon>Pentapetalae</taxon>
        <taxon>asterids</taxon>
        <taxon>lamiids</taxon>
        <taxon>Lamiales</taxon>
        <taxon>Pedaliaceae</taxon>
        <taxon>Sesamum</taxon>
    </lineage>
</organism>
<reference evidence="2" key="2">
    <citation type="journal article" date="2024" name="Plant">
        <title>Genomic evolution and insights into agronomic trait innovations of Sesamum species.</title>
        <authorList>
            <person name="Miao H."/>
            <person name="Wang L."/>
            <person name="Qu L."/>
            <person name="Liu H."/>
            <person name="Sun Y."/>
            <person name="Le M."/>
            <person name="Wang Q."/>
            <person name="Wei S."/>
            <person name="Zheng Y."/>
            <person name="Lin W."/>
            <person name="Duan Y."/>
            <person name="Cao H."/>
            <person name="Xiong S."/>
            <person name="Wang X."/>
            <person name="Wei L."/>
            <person name="Li C."/>
            <person name="Ma Q."/>
            <person name="Ju M."/>
            <person name="Zhao R."/>
            <person name="Li G."/>
            <person name="Mu C."/>
            <person name="Tian Q."/>
            <person name="Mei H."/>
            <person name="Zhang T."/>
            <person name="Gao T."/>
            <person name="Zhang H."/>
        </authorList>
    </citation>
    <scope>NUCLEOTIDE SEQUENCE</scope>
    <source>
        <strain evidence="2">KEN1</strain>
    </source>
</reference>
<gene>
    <name evidence="2" type="ORF">Slati_1124400</name>
</gene>
<feature type="region of interest" description="Disordered" evidence="1">
    <location>
        <begin position="1"/>
        <end position="22"/>
    </location>
</feature>
<feature type="region of interest" description="Disordered" evidence="1">
    <location>
        <begin position="37"/>
        <end position="56"/>
    </location>
</feature>
<reference evidence="2" key="1">
    <citation type="submission" date="2020-06" db="EMBL/GenBank/DDBJ databases">
        <authorList>
            <person name="Li T."/>
            <person name="Hu X."/>
            <person name="Zhang T."/>
            <person name="Song X."/>
            <person name="Zhang H."/>
            <person name="Dai N."/>
            <person name="Sheng W."/>
            <person name="Hou X."/>
            <person name="Wei L."/>
        </authorList>
    </citation>
    <scope>NUCLEOTIDE SEQUENCE</scope>
    <source>
        <strain evidence="2">KEN1</strain>
        <tissue evidence="2">Leaf</tissue>
    </source>
</reference>
<sequence length="56" mass="5885">MVTAWVGLRRHDSGEGGTGRKQRAAVWAGGVGNNDGWSCGGDGAKLEGGRLKRMEK</sequence>
<accession>A0AAW2XCF3</accession>
<evidence type="ECO:0000313" key="2">
    <source>
        <dbReference type="EMBL" id="KAL0451463.1"/>
    </source>
</evidence>
<protein>
    <submittedName>
        <fullName evidence="2">Uncharacterized protein</fullName>
    </submittedName>
</protein>